<accession>A0A1H6E4V4</accession>
<dbReference type="AlphaFoldDB" id="A0A1H6E4V4"/>
<keyword evidence="6 7" id="KW-0503">Monooxygenase</keyword>
<evidence type="ECO:0000256" key="6">
    <source>
        <dbReference type="ARBA" id="ARBA00023033"/>
    </source>
</evidence>
<dbReference type="GO" id="GO:0020037">
    <property type="term" value="F:heme binding"/>
    <property type="evidence" value="ECO:0007669"/>
    <property type="project" value="InterPro"/>
</dbReference>
<dbReference type="CDD" id="cd11029">
    <property type="entry name" value="CYP107-like"/>
    <property type="match status" value="1"/>
</dbReference>
<dbReference type="FunFam" id="1.10.630.10:FF:000018">
    <property type="entry name" value="Cytochrome P450 monooxygenase"/>
    <property type="match status" value="1"/>
</dbReference>
<dbReference type="InterPro" id="IPR001128">
    <property type="entry name" value="Cyt_P450"/>
</dbReference>
<keyword evidence="9" id="KW-1185">Reference proteome</keyword>
<proteinExistence type="inferred from homology"/>
<dbReference type="InterPro" id="IPR036396">
    <property type="entry name" value="Cyt_P450_sf"/>
</dbReference>
<name>A0A1H6E4V4_9ACTN</name>
<sequence length="413" mass="43643">MDMDAQQGGDGGGAGPLVLGPEFKADAHARYARLRADGPVHRAQFFPGIEGWLVVGYDAAREALTHPALLKDPGPAARTLEAAGFVGHKPKVGLGGQMLEADPPQHTRLRRLVSSAFSPRRTAGLAPRVAQIAHGLIDAMPPAGELDLVEAFTAPLPIRVIAELLGIPRAHEGDFRRWSSLALQVAHPEYASSVASLHGLLADVIRSKRQAPADDLLSALVAVRDEEDGQLSEEELAGTAALLVIAGHETTVNLLGNAVLALLRHPDQLRLLRGSPELMPGAVEEFLRYDTSVERTTHRYAAEDLELAGVRIPRGAVVSVALASAGRDAGVPGDADPAGLDVTRPSARHLSFGHGIHHCLGAPLARLEATTALNILLDRVPAMELAVPAESLSWVPAGMMRGVLALPVRYARG</sequence>
<dbReference type="PROSITE" id="PS00086">
    <property type="entry name" value="CYTOCHROME_P450"/>
    <property type="match status" value="1"/>
</dbReference>
<dbReference type="Proteomes" id="UP000236754">
    <property type="component" value="Unassembled WGS sequence"/>
</dbReference>
<dbReference type="InterPro" id="IPR017972">
    <property type="entry name" value="Cyt_P450_CS"/>
</dbReference>
<reference evidence="8 9" key="1">
    <citation type="submission" date="2016-10" db="EMBL/GenBank/DDBJ databases">
        <authorList>
            <person name="de Groot N.N."/>
        </authorList>
    </citation>
    <scope>NUCLEOTIDE SEQUENCE [LARGE SCALE GENOMIC DNA]</scope>
    <source>
        <strain evidence="8 9">CGMCC 4.2023</strain>
    </source>
</reference>
<gene>
    <name evidence="8" type="ORF">SAMN05216223_12515</name>
</gene>
<dbReference type="PRINTS" id="PR00359">
    <property type="entry name" value="BP450"/>
</dbReference>
<evidence type="ECO:0000256" key="3">
    <source>
        <dbReference type="ARBA" id="ARBA00022723"/>
    </source>
</evidence>
<dbReference type="GO" id="GO:0016705">
    <property type="term" value="F:oxidoreductase activity, acting on paired donors, with incorporation or reduction of molecular oxygen"/>
    <property type="evidence" value="ECO:0007669"/>
    <property type="project" value="InterPro"/>
</dbReference>
<dbReference type="GO" id="GO:0004497">
    <property type="term" value="F:monooxygenase activity"/>
    <property type="evidence" value="ECO:0007669"/>
    <property type="project" value="UniProtKB-KW"/>
</dbReference>
<evidence type="ECO:0000256" key="2">
    <source>
        <dbReference type="ARBA" id="ARBA00022617"/>
    </source>
</evidence>
<dbReference type="OrthoDB" id="4156795at2"/>
<keyword evidence="2 7" id="KW-0349">Heme</keyword>
<organism evidence="8 9">
    <name type="scientific">Actinacidiphila yanglinensis</name>
    <dbReference type="NCBI Taxonomy" id="310779"/>
    <lineage>
        <taxon>Bacteria</taxon>
        <taxon>Bacillati</taxon>
        <taxon>Actinomycetota</taxon>
        <taxon>Actinomycetes</taxon>
        <taxon>Kitasatosporales</taxon>
        <taxon>Streptomycetaceae</taxon>
        <taxon>Actinacidiphila</taxon>
    </lineage>
</organism>
<evidence type="ECO:0000313" key="9">
    <source>
        <dbReference type="Proteomes" id="UP000236754"/>
    </source>
</evidence>
<comment type="similarity">
    <text evidence="1 7">Belongs to the cytochrome P450 family.</text>
</comment>
<dbReference type="GO" id="GO:0005506">
    <property type="term" value="F:iron ion binding"/>
    <property type="evidence" value="ECO:0007669"/>
    <property type="project" value="InterPro"/>
</dbReference>
<dbReference type="Gene3D" id="1.10.630.10">
    <property type="entry name" value="Cytochrome P450"/>
    <property type="match status" value="1"/>
</dbReference>
<evidence type="ECO:0000256" key="7">
    <source>
        <dbReference type="RuleBase" id="RU000461"/>
    </source>
</evidence>
<dbReference type="Pfam" id="PF00067">
    <property type="entry name" value="p450"/>
    <property type="match status" value="2"/>
</dbReference>
<dbReference type="PANTHER" id="PTHR46696">
    <property type="entry name" value="P450, PUTATIVE (EUROFUNG)-RELATED"/>
    <property type="match status" value="1"/>
</dbReference>
<dbReference type="PANTHER" id="PTHR46696:SF1">
    <property type="entry name" value="CYTOCHROME P450 YJIB-RELATED"/>
    <property type="match status" value="1"/>
</dbReference>
<evidence type="ECO:0000256" key="5">
    <source>
        <dbReference type="ARBA" id="ARBA00023004"/>
    </source>
</evidence>
<dbReference type="EMBL" id="FNVU01000025">
    <property type="protein sequence ID" value="SEG92016.1"/>
    <property type="molecule type" value="Genomic_DNA"/>
</dbReference>
<keyword evidence="5 7" id="KW-0408">Iron</keyword>
<keyword evidence="3 7" id="KW-0479">Metal-binding</keyword>
<evidence type="ECO:0000256" key="4">
    <source>
        <dbReference type="ARBA" id="ARBA00023002"/>
    </source>
</evidence>
<protein>
    <submittedName>
        <fullName evidence="8">Cytochrome P450</fullName>
    </submittedName>
</protein>
<dbReference type="InterPro" id="IPR002397">
    <property type="entry name" value="Cyt_P450_B"/>
</dbReference>
<evidence type="ECO:0000256" key="1">
    <source>
        <dbReference type="ARBA" id="ARBA00010617"/>
    </source>
</evidence>
<keyword evidence="4 7" id="KW-0560">Oxidoreductase</keyword>
<dbReference type="SUPFAM" id="SSF48264">
    <property type="entry name" value="Cytochrome P450"/>
    <property type="match status" value="1"/>
</dbReference>
<evidence type="ECO:0000313" key="8">
    <source>
        <dbReference type="EMBL" id="SEG92016.1"/>
    </source>
</evidence>